<evidence type="ECO:0000313" key="3">
    <source>
        <dbReference type="EMBL" id="RED63446.1"/>
    </source>
</evidence>
<dbReference type="PROSITE" id="PS51257">
    <property type="entry name" value="PROKAR_LIPOPROTEIN"/>
    <property type="match status" value="1"/>
</dbReference>
<feature type="region of interest" description="Disordered" evidence="1">
    <location>
        <begin position="19"/>
        <end position="68"/>
    </location>
</feature>
<evidence type="ECO:0000256" key="2">
    <source>
        <dbReference type="SAM" id="SignalP"/>
    </source>
</evidence>
<accession>A0A3D9IQT3</accession>
<dbReference type="RefSeq" id="WP_116063805.1">
    <property type="nucleotide sequence ID" value="NZ_QRDZ01000026.1"/>
</dbReference>
<organism evidence="3 4">
    <name type="scientific">Cohnella phaseoli</name>
    <dbReference type="NCBI Taxonomy" id="456490"/>
    <lineage>
        <taxon>Bacteria</taxon>
        <taxon>Bacillati</taxon>
        <taxon>Bacillota</taxon>
        <taxon>Bacilli</taxon>
        <taxon>Bacillales</taxon>
        <taxon>Paenibacillaceae</taxon>
        <taxon>Cohnella</taxon>
    </lineage>
</organism>
<comment type="caution">
    <text evidence="3">The sequence shown here is derived from an EMBL/GenBank/DDBJ whole genome shotgun (WGS) entry which is preliminary data.</text>
</comment>
<feature type="compositionally biased region" description="Low complexity" evidence="1">
    <location>
        <begin position="19"/>
        <end position="59"/>
    </location>
</feature>
<keyword evidence="2" id="KW-0732">Signal</keyword>
<evidence type="ECO:0000256" key="1">
    <source>
        <dbReference type="SAM" id="MobiDB-lite"/>
    </source>
</evidence>
<dbReference type="AlphaFoldDB" id="A0A3D9IQT3"/>
<feature type="chain" id="PRO_5017710668" description="Lipoprotein" evidence="2">
    <location>
        <begin position="21"/>
        <end position="234"/>
    </location>
</feature>
<dbReference type="EMBL" id="QRDZ01000026">
    <property type="protein sequence ID" value="RED63446.1"/>
    <property type="molecule type" value="Genomic_DNA"/>
</dbReference>
<gene>
    <name evidence="3" type="ORF">DFP98_126122</name>
</gene>
<keyword evidence="4" id="KW-1185">Reference proteome</keyword>
<feature type="signal peptide" evidence="2">
    <location>
        <begin position="1"/>
        <end position="20"/>
    </location>
</feature>
<protein>
    <recommendedName>
        <fullName evidence="5">Lipoprotein</fullName>
    </recommendedName>
</protein>
<dbReference type="OrthoDB" id="2679107at2"/>
<proteinExistence type="predicted"/>
<name>A0A3D9IQT3_9BACL</name>
<dbReference type="Proteomes" id="UP000256977">
    <property type="component" value="Unassembled WGS sequence"/>
</dbReference>
<reference evidence="3 4" key="1">
    <citation type="submission" date="2018-07" db="EMBL/GenBank/DDBJ databases">
        <title>Genomic Encyclopedia of Type Strains, Phase III (KMG-III): the genomes of soil and plant-associated and newly described type strains.</title>
        <authorList>
            <person name="Whitman W."/>
        </authorList>
    </citation>
    <scope>NUCLEOTIDE SEQUENCE [LARGE SCALE GENOMIC DNA]</scope>
    <source>
        <strain evidence="3 4">CECT 7287</strain>
    </source>
</reference>
<evidence type="ECO:0008006" key="5">
    <source>
        <dbReference type="Google" id="ProtNLM"/>
    </source>
</evidence>
<evidence type="ECO:0000313" key="4">
    <source>
        <dbReference type="Proteomes" id="UP000256977"/>
    </source>
</evidence>
<sequence>MRKIALMLVAILLSGCGAGASDQPAAAPSDSPSSAKASSSTPSDAPSPSAAVPSAMSSNVPPPSPNGLEAIQNLLTEQWETLQEKHAFQLQLVYSTEKAVIMTIRPYGDIEREPTEEEVEAFKSDLFELAGKPFPLELSVWECCKNEPPVTGKIKSVENGRVLIVNDNKKNGNSDDPEAFWVGLSADGKMIDRDGEAILSIDETLVGREAKAWTTGMVNQSYPGQTSALKIVIE</sequence>